<name>A0A085N0S4_9BILA</name>
<dbReference type="EMBL" id="KL367581">
    <property type="protein sequence ID" value="KFD63070.1"/>
    <property type="molecule type" value="Genomic_DNA"/>
</dbReference>
<evidence type="ECO:0000313" key="1">
    <source>
        <dbReference type="EMBL" id="KFD51101.1"/>
    </source>
</evidence>
<dbReference type="Proteomes" id="UP000030764">
    <property type="component" value="Unassembled WGS sequence"/>
</dbReference>
<dbReference type="EMBL" id="KL363243">
    <property type="protein sequence ID" value="KFD51101.1"/>
    <property type="molecule type" value="Genomic_DNA"/>
</dbReference>
<dbReference type="Proteomes" id="UP000030758">
    <property type="component" value="Unassembled WGS sequence"/>
</dbReference>
<gene>
    <name evidence="1" type="ORF">M513_08001</name>
    <name evidence="2" type="ORF">M514_08001</name>
</gene>
<protein>
    <submittedName>
        <fullName evidence="2">Uncharacterized protein</fullName>
    </submittedName>
</protein>
<organism evidence="2">
    <name type="scientific">Trichuris suis</name>
    <name type="common">pig whipworm</name>
    <dbReference type="NCBI Taxonomy" id="68888"/>
    <lineage>
        <taxon>Eukaryota</taxon>
        <taxon>Metazoa</taxon>
        <taxon>Ecdysozoa</taxon>
        <taxon>Nematoda</taxon>
        <taxon>Enoplea</taxon>
        <taxon>Dorylaimia</taxon>
        <taxon>Trichinellida</taxon>
        <taxon>Trichuridae</taxon>
        <taxon>Trichuris</taxon>
    </lineage>
</organism>
<reference evidence="2 3" key="1">
    <citation type="journal article" date="2014" name="Nat. Genet.">
        <title>Genome and transcriptome of the porcine whipworm Trichuris suis.</title>
        <authorList>
            <person name="Jex A.R."/>
            <person name="Nejsum P."/>
            <person name="Schwarz E.M."/>
            <person name="Hu L."/>
            <person name="Young N.D."/>
            <person name="Hall R.S."/>
            <person name="Korhonen P.K."/>
            <person name="Liao S."/>
            <person name="Thamsborg S."/>
            <person name="Xia J."/>
            <person name="Xu P."/>
            <person name="Wang S."/>
            <person name="Scheerlinck J.P."/>
            <person name="Hofmann A."/>
            <person name="Sternberg P.W."/>
            <person name="Wang J."/>
            <person name="Gasser R.B."/>
        </authorList>
    </citation>
    <scope>NUCLEOTIDE SEQUENCE [LARGE SCALE GENOMIC DNA]</scope>
    <source>
        <strain evidence="2">DCEP-RM93F</strain>
        <strain evidence="1">DCEP-RM93M</strain>
    </source>
</reference>
<proteinExistence type="predicted"/>
<evidence type="ECO:0000313" key="3">
    <source>
        <dbReference type="Proteomes" id="UP000030764"/>
    </source>
</evidence>
<dbReference type="AlphaFoldDB" id="A0A085N0S4"/>
<keyword evidence="3" id="KW-1185">Reference proteome</keyword>
<accession>A0A085N0S4</accession>
<evidence type="ECO:0000313" key="2">
    <source>
        <dbReference type="EMBL" id="KFD63070.1"/>
    </source>
</evidence>
<sequence length="77" mass="8507">MHKANVAYVFGYGRHAGKEGIREHEKSKRKASRLSSTTELIEKSHVKGELTGFCSTAPRCRMSTPQTAIAVDGFKLL</sequence>